<reference evidence="6" key="1">
    <citation type="journal article" date="2019" name="Environ. Microbiol.">
        <title>Fungal ecological strategies reflected in gene transcription - a case study of two litter decomposers.</title>
        <authorList>
            <person name="Barbi F."/>
            <person name="Kohler A."/>
            <person name="Barry K."/>
            <person name="Baskaran P."/>
            <person name="Daum C."/>
            <person name="Fauchery L."/>
            <person name="Ihrmark K."/>
            <person name="Kuo A."/>
            <person name="LaButti K."/>
            <person name="Lipzen A."/>
            <person name="Morin E."/>
            <person name="Grigoriev I.V."/>
            <person name="Henrissat B."/>
            <person name="Lindahl B."/>
            <person name="Martin F."/>
        </authorList>
    </citation>
    <scope>NUCLEOTIDE SEQUENCE</scope>
    <source>
        <strain evidence="6">JB14</strain>
    </source>
</reference>
<keyword evidence="5" id="KW-0187">Copper transport</keyword>
<keyword evidence="5" id="KW-0406">Ion transport</keyword>
<feature type="transmembrane region" description="Helical" evidence="5">
    <location>
        <begin position="42"/>
        <end position="63"/>
    </location>
</feature>
<proteinExistence type="inferred from homology"/>
<name>A0A6A4H244_9AGAR</name>
<dbReference type="EMBL" id="ML769625">
    <property type="protein sequence ID" value="KAE9391415.1"/>
    <property type="molecule type" value="Genomic_DNA"/>
</dbReference>
<comment type="similarity">
    <text evidence="5">Belongs to the copper transporter (Ctr) (TC 1.A.56) family. SLC31A subfamily.</text>
</comment>
<dbReference type="AlphaFoldDB" id="A0A6A4H244"/>
<feature type="transmembrane region" description="Helical" evidence="5">
    <location>
        <begin position="12"/>
        <end position="30"/>
    </location>
</feature>
<keyword evidence="3 5" id="KW-1133">Transmembrane helix</keyword>
<keyword evidence="7" id="KW-1185">Reference proteome</keyword>
<evidence type="ECO:0000256" key="4">
    <source>
        <dbReference type="ARBA" id="ARBA00023136"/>
    </source>
</evidence>
<dbReference type="Pfam" id="PF04145">
    <property type="entry name" value="Ctr"/>
    <property type="match status" value="1"/>
</dbReference>
<comment type="subcellular location">
    <subcellularLocation>
        <location evidence="1 5">Membrane</location>
        <topology evidence="1 5">Multi-pass membrane protein</topology>
    </subcellularLocation>
</comment>
<dbReference type="PANTHER" id="PTHR12483">
    <property type="entry name" value="SOLUTE CARRIER FAMILY 31 COPPER TRANSPORTERS"/>
    <property type="match status" value="1"/>
</dbReference>
<organism evidence="6 7">
    <name type="scientific">Gymnopus androsaceus JB14</name>
    <dbReference type="NCBI Taxonomy" id="1447944"/>
    <lineage>
        <taxon>Eukaryota</taxon>
        <taxon>Fungi</taxon>
        <taxon>Dikarya</taxon>
        <taxon>Basidiomycota</taxon>
        <taxon>Agaricomycotina</taxon>
        <taxon>Agaricomycetes</taxon>
        <taxon>Agaricomycetidae</taxon>
        <taxon>Agaricales</taxon>
        <taxon>Marasmiineae</taxon>
        <taxon>Omphalotaceae</taxon>
        <taxon>Gymnopus</taxon>
    </lineage>
</organism>
<keyword evidence="2 5" id="KW-0812">Transmembrane</keyword>
<keyword evidence="5" id="KW-0186">Copper</keyword>
<accession>A0A6A4H244</accession>
<feature type="transmembrane region" description="Helical" evidence="5">
    <location>
        <begin position="138"/>
        <end position="163"/>
    </location>
</feature>
<dbReference type="GO" id="GO:0005886">
    <property type="term" value="C:plasma membrane"/>
    <property type="evidence" value="ECO:0007669"/>
    <property type="project" value="TreeGrafter"/>
</dbReference>
<sequence length="179" mass="19361">MQARDDNGMITSMDGAMSLAGGNMLTYLHFTVGGDTLWFQGWVPITHGSMFGACFGLFLLALIDRWIAACRGMMEIHWANRAQIAYTNKLNANGNADAKRAGVPPATLGNVLLMRRAPPFIPAHDIVRGIMYIGQAALTFWFMLAVMTFQAGFILSIVIGLGVGEMLFGRFATGAGAMH</sequence>
<protein>
    <recommendedName>
        <fullName evidence="5">Copper transport protein</fullName>
    </recommendedName>
</protein>
<gene>
    <name evidence="6" type="ORF">BT96DRAFT_832091</name>
</gene>
<dbReference type="OrthoDB" id="73901at2759"/>
<keyword evidence="4 5" id="KW-0472">Membrane</keyword>
<dbReference type="GO" id="GO:0005375">
    <property type="term" value="F:copper ion transmembrane transporter activity"/>
    <property type="evidence" value="ECO:0007669"/>
    <property type="project" value="UniProtKB-UniRule"/>
</dbReference>
<keyword evidence="5" id="KW-0813">Transport</keyword>
<dbReference type="PANTHER" id="PTHR12483:SF27">
    <property type="entry name" value="COPPER TRANSPORT PROTEIN CTR1"/>
    <property type="match status" value="1"/>
</dbReference>
<evidence type="ECO:0000313" key="7">
    <source>
        <dbReference type="Proteomes" id="UP000799118"/>
    </source>
</evidence>
<dbReference type="Proteomes" id="UP000799118">
    <property type="component" value="Unassembled WGS sequence"/>
</dbReference>
<evidence type="ECO:0000256" key="1">
    <source>
        <dbReference type="ARBA" id="ARBA00004141"/>
    </source>
</evidence>
<evidence type="ECO:0000256" key="3">
    <source>
        <dbReference type="ARBA" id="ARBA00022989"/>
    </source>
</evidence>
<evidence type="ECO:0000256" key="5">
    <source>
        <dbReference type="RuleBase" id="RU367022"/>
    </source>
</evidence>
<evidence type="ECO:0000256" key="2">
    <source>
        <dbReference type="ARBA" id="ARBA00022692"/>
    </source>
</evidence>
<evidence type="ECO:0000313" key="6">
    <source>
        <dbReference type="EMBL" id="KAE9391415.1"/>
    </source>
</evidence>
<dbReference type="InterPro" id="IPR007274">
    <property type="entry name" value="Cop_transporter"/>
</dbReference>